<proteinExistence type="predicted"/>
<protein>
    <submittedName>
        <fullName evidence="3">Lipase</fullName>
    </submittedName>
</protein>
<dbReference type="GO" id="GO:0001682">
    <property type="term" value="P:tRNA 5'-leader removal"/>
    <property type="evidence" value="ECO:0007669"/>
    <property type="project" value="InterPro"/>
</dbReference>
<evidence type="ECO:0000313" key="3">
    <source>
        <dbReference type="EMBL" id="QRW16946.1"/>
    </source>
</evidence>
<feature type="chain" id="PRO_5034644193" evidence="1">
    <location>
        <begin position="16"/>
        <end position="529"/>
    </location>
</feature>
<dbReference type="EMBL" id="CP059659">
    <property type="protein sequence ID" value="QRW16946.1"/>
    <property type="molecule type" value="Genomic_DNA"/>
</dbReference>
<dbReference type="GO" id="GO:0030681">
    <property type="term" value="C:multimeric ribonuclease P complex"/>
    <property type="evidence" value="ECO:0007669"/>
    <property type="project" value="TreeGrafter"/>
</dbReference>
<dbReference type="GO" id="GO:0000171">
    <property type="term" value="F:ribonuclease MRP activity"/>
    <property type="evidence" value="ECO:0007669"/>
    <property type="project" value="TreeGrafter"/>
</dbReference>
<dbReference type="InterPro" id="IPR013893">
    <property type="entry name" value="RNase_P_Rpp40"/>
</dbReference>
<name>A0A8H8SSM2_9AGAM</name>
<dbReference type="InterPro" id="IPR029058">
    <property type="entry name" value="AB_hydrolase_fold"/>
</dbReference>
<dbReference type="Gene3D" id="3.40.50.1820">
    <property type="entry name" value="alpha/beta hydrolase"/>
    <property type="match status" value="2"/>
</dbReference>
<dbReference type="KEGG" id="rsx:RhiXN_04948"/>
<dbReference type="InterPro" id="IPR002921">
    <property type="entry name" value="Fungal_lipase-type"/>
</dbReference>
<evidence type="ECO:0000259" key="2">
    <source>
        <dbReference type="Pfam" id="PF01764"/>
    </source>
</evidence>
<dbReference type="Pfam" id="PF01764">
    <property type="entry name" value="Lipase_3"/>
    <property type="match status" value="1"/>
</dbReference>
<dbReference type="PANTHER" id="PTHR15396:SF1">
    <property type="entry name" value="RIBONUCLEASE P PROTEIN SUBUNIT P40"/>
    <property type="match status" value="1"/>
</dbReference>
<dbReference type="GeneID" id="67027227"/>
<feature type="domain" description="Fungal lipase-type" evidence="2">
    <location>
        <begin position="134"/>
        <end position="179"/>
    </location>
</feature>
<dbReference type="SUPFAM" id="SSF53474">
    <property type="entry name" value="alpha/beta-Hydrolases"/>
    <property type="match status" value="1"/>
</dbReference>
<dbReference type="GO" id="GO:0000447">
    <property type="term" value="P:endonucleolytic cleavage in ITS1 to separate SSU-rRNA from 5.8S rRNA and LSU-rRNA from tricistronic rRNA transcript (SSU-rRNA, 5.8S rRNA, LSU-rRNA)"/>
    <property type="evidence" value="ECO:0007669"/>
    <property type="project" value="TreeGrafter"/>
</dbReference>
<keyword evidence="1" id="KW-0732">Signal</keyword>
<dbReference type="GO" id="GO:0004526">
    <property type="term" value="F:ribonuclease P activity"/>
    <property type="evidence" value="ECO:0007669"/>
    <property type="project" value="TreeGrafter"/>
</dbReference>
<dbReference type="RefSeq" id="XP_043177183.1">
    <property type="nucleotide sequence ID" value="XM_043324764.1"/>
</dbReference>
<dbReference type="Proteomes" id="UP000650533">
    <property type="component" value="Chromosome 2"/>
</dbReference>
<feature type="signal peptide" evidence="1">
    <location>
        <begin position="1"/>
        <end position="15"/>
    </location>
</feature>
<dbReference type="GO" id="GO:0000172">
    <property type="term" value="C:ribonuclease MRP complex"/>
    <property type="evidence" value="ECO:0007669"/>
    <property type="project" value="TreeGrafter"/>
</dbReference>
<dbReference type="AlphaFoldDB" id="A0A8H8SSM2"/>
<evidence type="ECO:0000256" key="1">
    <source>
        <dbReference type="SAM" id="SignalP"/>
    </source>
</evidence>
<dbReference type="GO" id="GO:0006629">
    <property type="term" value="P:lipid metabolic process"/>
    <property type="evidence" value="ECO:0007669"/>
    <property type="project" value="InterPro"/>
</dbReference>
<organism evidence="3 4">
    <name type="scientific">Rhizoctonia solani</name>
    <dbReference type="NCBI Taxonomy" id="456999"/>
    <lineage>
        <taxon>Eukaryota</taxon>
        <taxon>Fungi</taxon>
        <taxon>Dikarya</taxon>
        <taxon>Basidiomycota</taxon>
        <taxon>Agaricomycotina</taxon>
        <taxon>Agaricomycetes</taxon>
        <taxon>Cantharellales</taxon>
        <taxon>Ceratobasidiaceae</taxon>
        <taxon>Rhizoctonia</taxon>
    </lineage>
</organism>
<reference evidence="3" key="1">
    <citation type="submission" date="2020-05" db="EMBL/GenBank/DDBJ databases">
        <title>Evolutionary and genomic comparisons of hybrid uninucleate and nonhybrid Rhizoctonia fungi.</title>
        <authorList>
            <person name="Li C."/>
            <person name="Chen X."/>
        </authorList>
    </citation>
    <scope>NUCLEOTIDE SEQUENCE</scope>
    <source>
        <strain evidence="3">AG-1 IA</strain>
    </source>
</reference>
<dbReference type="PANTHER" id="PTHR15396">
    <property type="entry name" value="RIBONUCLEASE P PROTEIN SUBUNIT P40"/>
    <property type="match status" value="1"/>
</dbReference>
<sequence>MAILSVLLFAGVAIGAPTLVDRSTTVSIMSAGLSLRMPLTLAWLLQPTVALRIPGLANLPGFVPYATGGDGDSVPKCKVRWLVACSATVVVGHQGTNPAQLESLLTDAEVVRDNLSSSLFPGVSSSVKINLPPTVSIKAVTFGLPRVGNQAFADLIDSQITDFSYVTNEKDLVPILPGRFLGYVHSSGEKHIVSAGSWYACVGPIPSSPNRADAMNVPSLPKMPLKLHTGSDSDDIPLPKMFTRRLDIIIPAHSAQEARLGAQVARYAITSGVRLVDVLSSYTAEEARIYADMTMSAQDEEEAWCIDGQLGMFTLKVPKEVYQSLGITGKDVSGAYIIQVDLKDKTTKLYSHAKDAIEKWDKKWDVWTVEGMNVADRPTTTLEHRVKNTEPEIMILKDVLVPTGLPSEDDEDEVWAEMFEWIGMCTIGASGSPRISSTNQVNPYISSYSAPEGSKTGSLTRFRWEGPLSHKFVQDTLQVAREGNPTELVAFSMSAFDHVPCYASKSRCKACAGVFCSGAWALAENIPAA</sequence>
<dbReference type="Pfam" id="PF08584">
    <property type="entry name" value="Ribonuc_P_40"/>
    <property type="match status" value="1"/>
</dbReference>
<gene>
    <name evidence="3" type="ORF">RhiXN_04948</name>
</gene>
<accession>A0A8H8SSM2</accession>
<evidence type="ECO:0000313" key="4">
    <source>
        <dbReference type="Proteomes" id="UP000650533"/>
    </source>
</evidence>